<dbReference type="InterPro" id="IPR051697">
    <property type="entry name" value="Patched_domain-protein"/>
</dbReference>
<dbReference type="GO" id="GO:0022857">
    <property type="term" value="F:transmembrane transporter activity"/>
    <property type="evidence" value="ECO:0007669"/>
    <property type="project" value="InterPro"/>
</dbReference>
<dbReference type="PRINTS" id="PR00702">
    <property type="entry name" value="ACRIFLAVINRP"/>
</dbReference>
<keyword evidence="1" id="KW-0472">Membrane</keyword>
<feature type="transmembrane region" description="Helical" evidence="1">
    <location>
        <begin position="120"/>
        <end position="149"/>
    </location>
</feature>
<accession>A0A0M3IFJ6</accession>
<evidence type="ECO:0000256" key="2">
    <source>
        <dbReference type="SAM" id="SignalP"/>
    </source>
</evidence>
<dbReference type="InterPro" id="IPR001036">
    <property type="entry name" value="Acrflvin-R"/>
</dbReference>
<evidence type="ECO:0000256" key="1">
    <source>
        <dbReference type="SAM" id="Phobius"/>
    </source>
</evidence>
<sequence length="168" mass="17974">MTFTVAAMGVVFLAFSANIASAIVATLSVASICCGVLGMLHYWGCYLDPLTMVAVIMTAGLGVDFTVHIVFHYLMNEQHHQNNAKRIAVAFDGCALSTLQAGLSTFLVMFPVLFAPVGVYAIIAKAIVLVVIIGLIHGLILVPILLAALPNCLTEELLESHLNEYLLQ</sequence>
<evidence type="ECO:0000259" key="3">
    <source>
        <dbReference type="Pfam" id="PF02355"/>
    </source>
</evidence>
<dbReference type="AlphaFoldDB" id="A0A0M3IFJ6"/>
<dbReference type="InterPro" id="IPR048634">
    <property type="entry name" value="SecD_SecF_C"/>
</dbReference>
<feature type="transmembrane region" description="Helical" evidence="1">
    <location>
        <begin position="87"/>
        <end position="114"/>
    </location>
</feature>
<dbReference type="Gene3D" id="1.20.1640.10">
    <property type="entry name" value="Multidrug efflux transporter AcrB transmembrane domain"/>
    <property type="match status" value="1"/>
</dbReference>
<keyword evidence="1" id="KW-1133">Transmembrane helix</keyword>
<evidence type="ECO:0000313" key="4">
    <source>
        <dbReference type="Proteomes" id="UP000036681"/>
    </source>
</evidence>
<feature type="transmembrane region" description="Helical" evidence="1">
    <location>
        <begin position="54"/>
        <end position="75"/>
    </location>
</feature>
<dbReference type="Pfam" id="PF02355">
    <property type="entry name" value="SecD_SecF_C"/>
    <property type="match status" value="1"/>
</dbReference>
<protein>
    <submittedName>
        <fullName evidence="5">SSD domain-containing protein</fullName>
    </submittedName>
</protein>
<dbReference type="PANTHER" id="PTHR10796">
    <property type="entry name" value="PATCHED-RELATED"/>
    <property type="match status" value="1"/>
</dbReference>
<dbReference type="WBParaSite" id="ALUE_0001698801-mRNA-1">
    <property type="protein sequence ID" value="ALUE_0001698801-mRNA-1"/>
    <property type="gene ID" value="ALUE_0001698801"/>
</dbReference>
<proteinExistence type="predicted"/>
<dbReference type="GO" id="GO:0018996">
    <property type="term" value="P:molting cycle, collagen and cuticulin-based cuticle"/>
    <property type="evidence" value="ECO:0007669"/>
    <property type="project" value="TreeGrafter"/>
</dbReference>
<dbReference type="PANTHER" id="PTHR10796:SF92">
    <property type="entry name" value="PATCHED-RELATED, ISOFORM A"/>
    <property type="match status" value="1"/>
</dbReference>
<reference evidence="5" key="1">
    <citation type="submission" date="2017-02" db="UniProtKB">
        <authorList>
            <consortium name="WormBaseParasite"/>
        </authorList>
    </citation>
    <scope>IDENTIFICATION</scope>
</reference>
<keyword evidence="1" id="KW-0812">Transmembrane</keyword>
<keyword evidence="2" id="KW-0732">Signal</keyword>
<feature type="chain" id="PRO_5005657229" evidence="2">
    <location>
        <begin position="23"/>
        <end position="168"/>
    </location>
</feature>
<evidence type="ECO:0000313" key="5">
    <source>
        <dbReference type="WBParaSite" id="ALUE_0001698801-mRNA-1"/>
    </source>
</evidence>
<dbReference type="GO" id="GO:0030659">
    <property type="term" value="C:cytoplasmic vesicle membrane"/>
    <property type="evidence" value="ECO:0007669"/>
    <property type="project" value="TreeGrafter"/>
</dbReference>
<keyword evidence="4" id="KW-1185">Reference proteome</keyword>
<dbReference type="GO" id="GO:0006897">
    <property type="term" value="P:endocytosis"/>
    <property type="evidence" value="ECO:0007669"/>
    <property type="project" value="TreeGrafter"/>
</dbReference>
<dbReference type="Proteomes" id="UP000036681">
    <property type="component" value="Unplaced"/>
</dbReference>
<dbReference type="SUPFAM" id="SSF82866">
    <property type="entry name" value="Multidrug efflux transporter AcrB transmembrane domain"/>
    <property type="match status" value="1"/>
</dbReference>
<feature type="signal peptide" evidence="2">
    <location>
        <begin position="1"/>
        <end position="22"/>
    </location>
</feature>
<feature type="domain" description="Protein export membrane protein SecD/SecF C-terminal" evidence="3">
    <location>
        <begin position="3"/>
        <end position="139"/>
    </location>
</feature>
<organism evidence="4 5">
    <name type="scientific">Ascaris lumbricoides</name>
    <name type="common">Giant roundworm</name>
    <dbReference type="NCBI Taxonomy" id="6252"/>
    <lineage>
        <taxon>Eukaryota</taxon>
        <taxon>Metazoa</taxon>
        <taxon>Ecdysozoa</taxon>
        <taxon>Nematoda</taxon>
        <taxon>Chromadorea</taxon>
        <taxon>Rhabditida</taxon>
        <taxon>Spirurina</taxon>
        <taxon>Ascaridomorpha</taxon>
        <taxon>Ascaridoidea</taxon>
        <taxon>Ascarididae</taxon>
        <taxon>Ascaris</taxon>
    </lineage>
</organism>
<dbReference type="GO" id="GO:0005886">
    <property type="term" value="C:plasma membrane"/>
    <property type="evidence" value="ECO:0007669"/>
    <property type="project" value="TreeGrafter"/>
</dbReference>
<name>A0A0M3IFJ6_ASCLU</name>